<evidence type="ECO:0000313" key="5">
    <source>
        <dbReference type="EMBL" id="EXJ78156.1"/>
    </source>
</evidence>
<dbReference type="EMBL" id="AMGY01000009">
    <property type="protein sequence ID" value="EXJ78156.1"/>
    <property type="molecule type" value="Genomic_DNA"/>
</dbReference>
<dbReference type="Pfam" id="PF00743">
    <property type="entry name" value="FMO-like"/>
    <property type="match status" value="1"/>
</dbReference>
<accession>W9XME7</accession>
<evidence type="ECO:0000256" key="2">
    <source>
        <dbReference type="ARBA" id="ARBA00022827"/>
    </source>
</evidence>
<keyword evidence="5" id="KW-0503">Monooxygenase</keyword>
<evidence type="ECO:0000313" key="6">
    <source>
        <dbReference type="Proteomes" id="UP000019478"/>
    </source>
</evidence>
<dbReference type="InterPro" id="IPR036188">
    <property type="entry name" value="FAD/NAD-bd_sf"/>
</dbReference>
<reference evidence="5 6" key="1">
    <citation type="submission" date="2013-03" db="EMBL/GenBank/DDBJ databases">
        <title>The Genome Sequence of Capronia epimyces CBS 606.96.</title>
        <authorList>
            <consortium name="The Broad Institute Genomics Platform"/>
            <person name="Cuomo C."/>
            <person name="de Hoog S."/>
            <person name="Gorbushina A."/>
            <person name="Walker B."/>
            <person name="Young S.K."/>
            <person name="Zeng Q."/>
            <person name="Gargeya S."/>
            <person name="Fitzgerald M."/>
            <person name="Haas B."/>
            <person name="Abouelleil A."/>
            <person name="Allen A.W."/>
            <person name="Alvarado L."/>
            <person name="Arachchi H.M."/>
            <person name="Berlin A.M."/>
            <person name="Chapman S.B."/>
            <person name="Gainer-Dewar J."/>
            <person name="Goldberg J."/>
            <person name="Griggs A."/>
            <person name="Gujja S."/>
            <person name="Hansen M."/>
            <person name="Howarth C."/>
            <person name="Imamovic A."/>
            <person name="Ireland A."/>
            <person name="Larimer J."/>
            <person name="McCowan C."/>
            <person name="Murphy C."/>
            <person name="Pearson M."/>
            <person name="Poon T.W."/>
            <person name="Priest M."/>
            <person name="Roberts A."/>
            <person name="Saif S."/>
            <person name="Shea T."/>
            <person name="Sisk P."/>
            <person name="Sykes S."/>
            <person name="Wortman J."/>
            <person name="Nusbaum C."/>
            <person name="Birren B."/>
        </authorList>
    </citation>
    <scope>NUCLEOTIDE SEQUENCE [LARGE SCALE GENOMIC DNA]</scope>
    <source>
        <strain evidence="5 6">CBS 606.96</strain>
    </source>
</reference>
<dbReference type="GO" id="GO:0050660">
    <property type="term" value="F:flavin adenine dinucleotide binding"/>
    <property type="evidence" value="ECO:0007669"/>
    <property type="project" value="InterPro"/>
</dbReference>
<dbReference type="GeneID" id="19173401"/>
<protein>
    <submittedName>
        <fullName evidence="5">Cyclohexanone monooxygenase</fullName>
    </submittedName>
</protein>
<keyword evidence="1" id="KW-0285">Flavoprotein</keyword>
<gene>
    <name evidence="5" type="ORF">A1O3_09317</name>
</gene>
<sequence>MGSTTEVDYDAIVIGAGFAGLRTLYELRSRGLSVKGFEKGSDVGGTWYWNRYPGARTDSEAWVYIMNISKELNSEWTWSERLPGQAEVQRYLHHIADRFNLRQQFEFNTRIASAEYNSDRNVWTVTTSTGQSYTSTFLITASGPLSSQRRPPFDGLDSFQGKWYQTSSWPKEGVDLVGKRVAVIGTGATGVQVIPIVAHEAESLTVFQRTPNYVIPGRNHSISPELLGEIRRNYDQVWNQARGHVFGLAYSPADRTVADVNEAEHQEVLERGWETGGFRFVFESFDDVLLDPKSNEAMAEFVRNKIRTIVKDKKTAELLSPKYPFLAKRPPLGHFYYEAYNRPNVKLVDISDNPIKELTPKGIRTQSGDEYEFDVIIFAIGFDVATGALTDMDIRGRDHTSLSEKWSKTLETFLGITVPGFPNLFMASGPQSPFANIPVCIDHEVNFIGRAISDLRQHGHTKMEPTEAAALQWATHVEESFKATLLGSSSAKVHSWYVGANVPGKPQNVQFYFGGVGNYFAQIEKEAAAGFPSFEKS</sequence>
<evidence type="ECO:0000256" key="3">
    <source>
        <dbReference type="ARBA" id="ARBA00022857"/>
    </source>
</evidence>
<dbReference type="OrthoDB" id="66881at2759"/>
<evidence type="ECO:0000256" key="4">
    <source>
        <dbReference type="ARBA" id="ARBA00023002"/>
    </source>
</evidence>
<organism evidence="5 6">
    <name type="scientific">Capronia epimyces CBS 606.96</name>
    <dbReference type="NCBI Taxonomy" id="1182542"/>
    <lineage>
        <taxon>Eukaryota</taxon>
        <taxon>Fungi</taxon>
        <taxon>Dikarya</taxon>
        <taxon>Ascomycota</taxon>
        <taxon>Pezizomycotina</taxon>
        <taxon>Eurotiomycetes</taxon>
        <taxon>Chaetothyriomycetidae</taxon>
        <taxon>Chaetothyriales</taxon>
        <taxon>Herpotrichiellaceae</taxon>
        <taxon>Capronia</taxon>
    </lineage>
</organism>
<keyword evidence="4" id="KW-0560">Oxidoreductase</keyword>
<keyword evidence="6" id="KW-1185">Reference proteome</keyword>
<dbReference type="Gene3D" id="3.50.50.60">
    <property type="entry name" value="FAD/NAD(P)-binding domain"/>
    <property type="match status" value="2"/>
</dbReference>
<dbReference type="PANTHER" id="PTHR43098:SF5">
    <property type="entry name" value="DUAL-FUNCTIONAL MONOOXYGENASE_METHYLTRANSFERASE PSOF"/>
    <property type="match status" value="1"/>
</dbReference>
<name>W9XME7_9EURO</name>
<dbReference type="AlphaFoldDB" id="W9XME7"/>
<dbReference type="Proteomes" id="UP000019478">
    <property type="component" value="Unassembled WGS sequence"/>
</dbReference>
<dbReference type="GO" id="GO:0004499">
    <property type="term" value="F:N,N-dimethylaniline monooxygenase activity"/>
    <property type="evidence" value="ECO:0007669"/>
    <property type="project" value="InterPro"/>
</dbReference>
<dbReference type="SUPFAM" id="SSF51905">
    <property type="entry name" value="FAD/NAD(P)-binding domain"/>
    <property type="match status" value="2"/>
</dbReference>
<proteinExistence type="predicted"/>
<comment type="caution">
    <text evidence="5">The sequence shown here is derived from an EMBL/GenBank/DDBJ whole genome shotgun (WGS) entry which is preliminary data.</text>
</comment>
<dbReference type="RefSeq" id="XP_007737601.1">
    <property type="nucleotide sequence ID" value="XM_007739411.1"/>
</dbReference>
<dbReference type="PANTHER" id="PTHR43098">
    <property type="entry name" value="L-ORNITHINE N(5)-MONOOXYGENASE-RELATED"/>
    <property type="match status" value="1"/>
</dbReference>
<dbReference type="HOGENOM" id="CLU_006937_8_1_1"/>
<dbReference type="InterPro" id="IPR020946">
    <property type="entry name" value="Flavin_mOase-like"/>
</dbReference>
<evidence type="ECO:0000256" key="1">
    <source>
        <dbReference type="ARBA" id="ARBA00022630"/>
    </source>
</evidence>
<dbReference type="GO" id="GO:0050661">
    <property type="term" value="F:NADP binding"/>
    <property type="evidence" value="ECO:0007669"/>
    <property type="project" value="InterPro"/>
</dbReference>
<keyword evidence="3" id="KW-0521">NADP</keyword>
<dbReference type="InterPro" id="IPR050775">
    <property type="entry name" value="FAD-binding_Monooxygenases"/>
</dbReference>
<keyword evidence="2" id="KW-0274">FAD</keyword>
<dbReference type="eggNOG" id="KOG1399">
    <property type="taxonomic scope" value="Eukaryota"/>
</dbReference>